<reference evidence="1 2" key="1">
    <citation type="journal article" date="2016" name="Nat. Commun.">
        <title>Ectomycorrhizal ecology is imprinted in the genome of the dominant symbiotic fungus Cenococcum geophilum.</title>
        <authorList>
            <consortium name="DOE Joint Genome Institute"/>
            <person name="Peter M."/>
            <person name="Kohler A."/>
            <person name="Ohm R.A."/>
            <person name="Kuo A."/>
            <person name="Krutzmann J."/>
            <person name="Morin E."/>
            <person name="Arend M."/>
            <person name="Barry K.W."/>
            <person name="Binder M."/>
            <person name="Choi C."/>
            <person name="Clum A."/>
            <person name="Copeland A."/>
            <person name="Grisel N."/>
            <person name="Haridas S."/>
            <person name="Kipfer T."/>
            <person name="LaButti K."/>
            <person name="Lindquist E."/>
            <person name="Lipzen A."/>
            <person name="Maire R."/>
            <person name="Meier B."/>
            <person name="Mihaltcheva S."/>
            <person name="Molinier V."/>
            <person name="Murat C."/>
            <person name="Poggeler S."/>
            <person name="Quandt C.A."/>
            <person name="Sperisen C."/>
            <person name="Tritt A."/>
            <person name="Tisserant E."/>
            <person name="Crous P.W."/>
            <person name="Henrissat B."/>
            <person name="Nehls U."/>
            <person name="Egli S."/>
            <person name="Spatafora J.W."/>
            <person name="Grigoriev I.V."/>
            <person name="Martin F.M."/>
        </authorList>
    </citation>
    <scope>NUCLEOTIDE SEQUENCE [LARGE SCALE GENOMIC DNA]</scope>
    <source>
        <strain evidence="1 2">CBS 207.34</strain>
    </source>
</reference>
<dbReference type="OrthoDB" id="2823490at2759"/>
<gene>
    <name evidence="1" type="ORF">AOQ84DRAFT_392605</name>
</gene>
<evidence type="ECO:0000313" key="2">
    <source>
        <dbReference type="Proteomes" id="UP000250140"/>
    </source>
</evidence>
<protein>
    <submittedName>
        <fullName evidence="1">Uncharacterized protein</fullName>
    </submittedName>
</protein>
<dbReference type="Proteomes" id="UP000250140">
    <property type="component" value="Unassembled WGS sequence"/>
</dbReference>
<dbReference type="AlphaFoldDB" id="A0A8E2EQU9"/>
<dbReference type="EMBL" id="KV750844">
    <property type="protein sequence ID" value="OCL02940.1"/>
    <property type="molecule type" value="Genomic_DNA"/>
</dbReference>
<accession>A0A8E2EQU9</accession>
<organism evidence="1 2">
    <name type="scientific">Glonium stellatum</name>
    <dbReference type="NCBI Taxonomy" id="574774"/>
    <lineage>
        <taxon>Eukaryota</taxon>
        <taxon>Fungi</taxon>
        <taxon>Dikarya</taxon>
        <taxon>Ascomycota</taxon>
        <taxon>Pezizomycotina</taxon>
        <taxon>Dothideomycetes</taxon>
        <taxon>Pleosporomycetidae</taxon>
        <taxon>Gloniales</taxon>
        <taxon>Gloniaceae</taxon>
        <taxon>Glonium</taxon>
    </lineage>
</organism>
<name>A0A8E2EQU9_9PEZI</name>
<keyword evidence="2" id="KW-1185">Reference proteome</keyword>
<proteinExistence type="predicted"/>
<evidence type="ECO:0000313" key="1">
    <source>
        <dbReference type="EMBL" id="OCL02940.1"/>
    </source>
</evidence>
<sequence length="274" mass="31754">MPHILSLPRELRDEIYKWGLLDDLASAKSRALQRERKRVSHSTIDSETYYGEESVRYPEHTSLPPTYPLLQTSRQLRAELLDSVKRMGPLRYKIDLANRDDQDVLYPTWISVPIFSKRVDVLDVELRIRNGKTSSVYSVVGDDEVEYEGDVFSAGLVVLQRFLERGVYFLSKKKAKRIQVGLLAVNINTREDVSDKSTVEVADILEEWMMGQSDLGGGPHAKEREDKQFRFLTQRIENVRLSVNGRLSREWKLEDMLRKRDEIELERQAEVVTA</sequence>